<dbReference type="InterPro" id="IPR025398">
    <property type="entry name" value="DUF4371"/>
</dbReference>
<accession>A0A6P6VM29</accession>
<feature type="domain" description="DUF4371" evidence="1">
    <location>
        <begin position="19"/>
        <end position="119"/>
    </location>
</feature>
<dbReference type="PANTHER" id="PTHR11697">
    <property type="entry name" value="GENERAL TRANSCRIPTION FACTOR 2-RELATED ZINC FINGER PROTEIN"/>
    <property type="match status" value="1"/>
</dbReference>
<dbReference type="RefSeq" id="XP_027103007.2">
    <property type="nucleotide sequence ID" value="XM_027247206.2"/>
</dbReference>
<name>A0A6P6VM29_COFAR</name>
<sequence>MSLIAYAVIYIDQMWVNNLDITNALASETTRIIVNDFGHGLFAILCDESYDASTKEQLAVVIRYVDLHGYVIERFLGILHVSDATALSLKKAIDVLFSKHGLSILQIRGQGYDSASNMRDVVLIIENDGLVEQKGQAYAFLNSLQSFEFAFILHLMKKIMGITNALSEALQRKDQDIVNVMGLVKVSKQQLQATREHGWDFLLDEICLFCKKHKIIILKMDEIFITSGRSRRKVQQITNLHHYQVELFCAVTDLQL</sequence>
<evidence type="ECO:0000313" key="2">
    <source>
        <dbReference type="Proteomes" id="UP001652660"/>
    </source>
</evidence>
<gene>
    <name evidence="3" type="primary">LOC113724287</name>
</gene>
<proteinExistence type="predicted"/>
<reference evidence="3" key="2">
    <citation type="submission" date="2025-08" db="UniProtKB">
        <authorList>
            <consortium name="RefSeq"/>
        </authorList>
    </citation>
    <scope>IDENTIFICATION</scope>
    <source>
        <tissue evidence="3">Leaves</tissue>
    </source>
</reference>
<evidence type="ECO:0000259" key="1">
    <source>
        <dbReference type="Pfam" id="PF14291"/>
    </source>
</evidence>
<dbReference type="OrthoDB" id="6621980at2759"/>
<dbReference type="PANTHER" id="PTHR11697:SF230">
    <property type="entry name" value="ZINC FINGER, MYM DOMAIN CONTAINING 1"/>
    <property type="match status" value="1"/>
</dbReference>
<dbReference type="GeneID" id="113724287"/>
<dbReference type="Pfam" id="PF14291">
    <property type="entry name" value="DUF4371"/>
    <property type="match status" value="1"/>
</dbReference>
<dbReference type="Proteomes" id="UP001652660">
    <property type="component" value="Chromosome 2c"/>
</dbReference>
<reference evidence="2" key="1">
    <citation type="journal article" date="2025" name="Foods">
        <title>Unveiling the Microbial Signatures of Arabica Coffee Cherries: Insights into Ripeness Specific Diversity, Functional Traits, and Implications for Quality and Safety.</title>
        <authorList>
            <consortium name="RefSeq"/>
            <person name="Tenea G.N."/>
            <person name="Cifuentes V."/>
            <person name="Reyes P."/>
            <person name="Cevallos-Vallejos M."/>
        </authorList>
    </citation>
    <scope>NUCLEOTIDE SEQUENCE [LARGE SCALE GENOMIC DNA]</scope>
</reference>
<dbReference type="InterPro" id="IPR055298">
    <property type="entry name" value="AtLOH3-like"/>
</dbReference>
<organism evidence="2 3">
    <name type="scientific">Coffea arabica</name>
    <name type="common">Arabian coffee</name>
    <dbReference type="NCBI Taxonomy" id="13443"/>
    <lineage>
        <taxon>Eukaryota</taxon>
        <taxon>Viridiplantae</taxon>
        <taxon>Streptophyta</taxon>
        <taxon>Embryophyta</taxon>
        <taxon>Tracheophyta</taxon>
        <taxon>Spermatophyta</taxon>
        <taxon>Magnoliopsida</taxon>
        <taxon>eudicotyledons</taxon>
        <taxon>Gunneridae</taxon>
        <taxon>Pentapetalae</taxon>
        <taxon>asterids</taxon>
        <taxon>lamiids</taxon>
        <taxon>Gentianales</taxon>
        <taxon>Rubiaceae</taxon>
        <taxon>Ixoroideae</taxon>
        <taxon>Gardenieae complex</taxon>
        <taxon>Bertiereae - Coffeeae clade</taxon>
        <taxon>Coffeeae</taxon>
        <taxon>Coffea</taxon>
    </lineage>
</organism>
<protein>
    <recommendedName>
        <fullName evidence="1">DUF4371 domain-containing protein</fullName>
    </recommendedName>
</protein>
<keyword evidence="2" id="KW-1185">Reference proteome</keyword>
<evidence type="ECO:0000313" key="3">
    <source>
        <dbReference type="RefSeq" id="XP_027103007.2"/>
    </source>
</evidence>
<dbReference type="AlphaFoldDB" id="A0A6P6VM29"/>